<dbReference type="Proteomes" id="UP000887013">
    <property type="component" value="Unassembled WGS sequence"/>
</dbReference>
<gene>
    <name evidence="2" type="primary">AVEN_91274_1</name>
    <name evidence="2" type="ORF">NPIL_254281</name>
</gene>
<organism evidence="2 3">
    <name type="scientific">Nephila pilipes</name>
    <name type="common">Giant wood spider</name>
    <name type="synonym">Nephila maculata</name>
    <dbReference type="NCBI Taxonomy" id="299642"/>
    <lineage>
        <taxon>Eukaryota</taxon>
        <taxon>Metazoa</taxon>
        <taxon>Ecdysozoa</taxon>
        <taxon>Arthropoda</taxon>
        <taxon>Chelicerata</taxon>
        <taxon>Arachnida</taxon>
        <taxon>Araneae</taxon>
        <taxon>Araneomorphae</taxon>
        <taxon>Entelegynae</taxon>
        <taxon>Araneoidea</taxon>
        <taxon>Nephilidae</taxon>
        <taxon>Nephila</taxon>
    </lineage>
</organism>
<protein>
    <submittedName>
        <fullName evidence="2">Uncharacterized protein</fullName>
    </submittedName>
</protein>
<accession>A0A8X6PEZ3</accession>
<name>A0A8X6PEZ3_NEPPI</name>
<feature type="transmembrane region" description="Helical" evidence="1">
    <location>
        <begin position="12"/>
        <end position="36"/>
    </location>
</feature>
<feature type="transmembrane region" description="Helical" evidence="1">
    <location>
        <begin position="93"/>
        <end position="111"/>
    </location>
</feature>
<sequence>MSSCLEEEITSVIILELCSNAFTGIVVISSVTIYCSKIPDYMLKIKMTARHLIDKCVLNYLDYGNTVDILKIISQKDEIYLSAGGIVHFKKSFLLSAFGTLFTYGLLIMSFK</sequence>
<evidence type="ECO:0000313" key="2">
    <source>
        <dbReference type="EMBL" id="GFT67239.1"/>
    </source>
</evidence>
<keyword evidence="3" id="KW-1185">Reference proteome</keyword>
<comment type="caution">
    <text evidence="2">The sequence shown here is derived from an EMBL/GenBank/DDBJ whole genome shotgun (WGS) entry which is preliminary data.</text>
</comment>
<dbReference type="AlphaFoldDB" id="A0A8X6PEZ3"/>
<reference evidence="2" key="1">
    <citation type="submission" date="2020-08" db="EMBL/GenBank/DDBJ databases">
        <title>Multicomponent nature underlies the extraordinary mechanical properties of spider dragline silk.</title>
        <authorList>
            <person name="Kono N."/>
            <person name="Nakamura H."/>
            <person name="Mori M."/>
            <person name="Yoshida Y."/>
            <person name="Ohtoshi R."/>
            <person name="Malay A.D."/>
            <person name="Moran D.A.P."/>
            <person name="Tomita M."/>
            <person name="Numata K."/>
            <person name="Arakawa K."/>
        </authorList>
    </citation>
    <scope>NUCLEOTIDE SEQUENCE</scope>
</reference>
<keyword evidence="1" id="KW-0472">Membrane</keyword>
<keyword evidence="1" id="KW-1133">Transmembrane helix</keyword>
<proteinExistence type="predicted"/>
<evidence type="ECO:0000313" key="3">
    <source>
        <dbReference type="Proteomes" id="UP000887013"/>
    </source>
</evidence>
<keyword evidence="1" id="KW-0812">Transmembrane</keyword>
<evidence type="ECO:0000256" key="1">
    <source>
        <dbReference type="SAM" id="Phobius"/>
    </source>
</evidence>
<dbReference type="EMBL" id="BMAW01020282">
    <property type="protein sequence ID" value="GFT67239.1"/>
    <property type="molecule type" value="Genomic_DNA"/>
</dbReference>
<dbReference type="OrthoDB" id="6429093at2759"/>